<proteinExistence type="predicted"/>
<dbReference type="GO" id="GO:0016787">
    <property type="term" value="F:hydrolase activity"/>
    <property type="evidence" value="ECO:0007669"/>
    <property type="project" value="UniProtKB-KW"/>
</dbReference>
<evidence type="ECO:0000313" key="4">
    <source>
        <dbReference type="EMBL" id="GBM23374.1"/>
    </source>
</evidence>
<gene>
    <name evidence="4" type="primary">faah2a_7</name>
    <name evidence="2" type="synonym">faah2a_16</name>
    <name evidence="3" type="synonym">faah2a_19</name>
    <name evidence="4" type="ORF">AVEN_139542_1</name>
    <name evidence="2" type="ORF">AVEN_266853_1</name>
    <name evidence="3" type="ORF">AVEN_82022_1</name>
</gene>
<dbReference type="GO" id="GO:0012505">
    <property type="term" value="C:endomembrane system"/>
    <property type="evidence" value="ECO:0007669"/>
    <property type="project" value="TreeGrafter"/>
</dbReference>
<dbReference type="EMBL" id="BGPR01168814">
    <property type="protein sequence ID" value="GBM23374.1"/>
    <property type="molecule type" value="Genomic_DNA"/>
</dbReference>
<dbReference type="PANTHER" id="PTHR43372:SF4">
    <property type="entry name" value="FATTY-ACID AMIDE HYDROLASE 2"/>
    <property type="match status" value="1"/>
</dbReference>
<protein>
    <submittedName>
        <fullName evidence="4">Fatty-acid amide hydrolase 2-A</fullName>
    </submittedName>
</protein>
<evidence type="ECO:0000313" key="5">
    <source>
        <dbReference type="Proteomes" id="UP000499080"/>
    </source>
</evidence>
<evidence type="ECO:0000313" key="3">
    <source>
        <dbReference type="EMBL" id="GBM23338.1"/>
    </source>
</evidence>
<dbReference type="InterPro" id="IPR052739">
    <property type="entry name" value="FAAH2"/>
</dbReference>
<dbReference type="Proteomes" id="UP000499080">
    <property type="component" value="Unassembled WGS sequence"/>
</dbReference>
<evidence type="ECO:0000313" key="2">
    <source>
        <dbReference type="EMBL" id="GBM23304.1"/>
    </source>
</evidence>
<dbReference type="EMBL" id="BGPR01168794">
    <property type="protein sequence ID" value="GBM23304.1"/>
    <property type="molecule type" value="Genomic_DNA"/>
</dbReference>
<keyword evidence="5" id="KW-1185">Reference proteome</keyword>
<reference evidence="4 5" key="1">
    <citation type="journal article" date="2019" name="Sci. Rep.">
        <title>Orb-weaving spider Araneus ventricosus genome elucidates the spidroin gene catalogue.</title>
        <authorList>
            <person name="Kono N."/>
            <person name="Nakamura H."/>
            <person name="Ohtoshi R."/>
            <person name="Moran D.A.P."/>
            <person name="Shinohara A."/>
            <person name="Yoshida Y."/>
            <person name="Fujiwara M."/>
            <person name="Mori M."/>
            <person name="Tomita M."/>
            <person name="Arakawa K."/>
        </authorList>
    </citation>
    <scope>NUCLEOTIDE SEQUENCE [LARGE SCALE GENOMIC DNA]</scope>
</reference>
<dbReference type="PANTHER" id="PTHR43372">
    <property type="entry name" value="FATTY-ACID AMIDE HYDROLASE"/>
    <property type="match status" value="1"/>
</dbReference>
<dbReference type="Gene3D" id="3.90.1300.10">
    <property type="entry name" value="Amidase signature (AS) domain"/>
    <property type="match status" value="1"/>
</dbReference>
<feature type="domain" description="Amidase" evidence="1">
    <location>
        <begin position="6"/>
        <end position="207"/>
    </location>
</feature>
<dbReference type="AlphaFoldDB" id="A0A4Y2E680"/>
<dbReference type="OrthoDB" id="6423370at2759"/>
<dbReference type="InterPro" id="IPR036928">
    <property type="entry name" value="AS_sf"/>
</dbReference>
<name>A0A4Y2E680_ARAVE</name>
<organism evidence="4 5">
    <name type="scientific">Araneus ventricosus</name>
    <name type="common">Orbweaver spider</name>
    <name type="synonym">Epeira ventricosa</name>
    <dbReference type="NCBI Taxonomy" id="182803"/>
    <lineage>
        <taxon>Eukaryota</taxon>
        <taxon>Metazoa</taxon>
        <taxon>Ecdysozoa</taxon>
        <taxon>Arthropoda</taxon>
        <taxon>Chelicerata</taxon>
        <taxon>Arachnida</taxon>
        <taxon>Araneae</taxon>
        <taxon>Araneomorphae</taxon>
        <taxon>Entelegynae</taxon>
        <taxon>Araneoidea</taxon>
        <taxon>Araneidae</taxon>
        <taxon>Araneus</taxon>
    </lineage>
</organism>
<dbReference type="SUPFAM" id="SSF75304">
    <property type="entry name" value="Amidase signature (AS) enzymes"/>
    <property type="match status" value="1"/>
</dbReference>
<dbReference type="Pfam" id="PF01425">
    <property type="entry name" value="Amidase"/>
    <property type="match status" value="1"/>
</dbReference>
<comment type="caution">
    <text evidence="4">The sequence shown here is derived from an EMBL/GenBank/DDBJ whole genome shotgun (WGS) entry which is preliminary data.</text>
</comment>
<dbReference type="InterPro" id="IPR023631">
    <property type="entry name" value="Amidase_dom"/>
</dbReference>
<dbReference type="EMBL" id="BGPR01168805">
    <property type="protein sequence ID" value="GBM23338.1"/>
    <property type="molecule type" value="Genomic_DNA"/>
</dbReference>
<feature type="non-terminal residue" evidence="4">
    <location>
        <position position="1"/>
    </location>
</feature>
<accession>A0A4Y2E680</accession>
<keyword evidence="4" id="KW-0378">Hydrolase</keyword>
<evidence type="ECO:0000259" key="1">
    <source>
        <dbReference type="Pfam" id="PF01425"/>
    </source>
</evidence>
<sequence>ADFRSLKICYLKSIRGPMVVPVNKDIAQGLENAILYFKNKYDVNSKEVNMPSLFDAGRGVLSTIFHGIKDLKATLTAGKGTHINERLDFVKYFFGKSTFSNGPLITMNMSKMSMFYDERKVPHYKELLESWAKEFDGLLDDNTVLLMPTLPATAPYHTEMFYLLPSTCYTSIFNVLGLPATQCPVGYTSNGLPYGIQIVGRRNNDALTIACAVELEKAFGGWKSPGSL</sequence>